<comment type="caution">
    <text evidence="9">Lacks conserved residue(s) required for the propagation of feature annotation.</text>
</comment>
<evidence type="ECO:0000256" key="5">
    <source>
        <dbReference type="ARBA" id="ARBA00022750"/>
    </source>
</evidence>
<accession>A0A0D0I4Q1</accession>
<evidence type="ECO:0000256" key="9">
    <source>
        <dbReference type="HAMAP-Rule" id="MF_00161"/>
    </source>
</evidence>
<evidence type="ECO:0000256" key="6">
    <source>
        <dbReference type="ARBA" id="ARBA00022801"/>
    </source>
</evidence>
<feature type="transmembrane region" description="Helical" evidence="9">
    <location>
        <begin position="172"/>
        <end position="196"/>
    </location>
</feature>
<dbReference type="GO" id="GO:0004190">
    <property type="term" value="F:aspartic-type endopeptidase activity"/>
    <property type="evidence" value="ECO:0007669"/>
    <property type="project" value="UniProtKB-UniRule"/>
</dbReference>
<dbReference type="HAMAP" id="MF_00161">
    <property type="entry name" value="LspA"/>
    <property type="match status" value="1"/>
</dbReference>
<dbReference type="STRING" id="1602171.ST44_07995"/>
<dbReference type="Proteomes" id="UP000032046">
    <property type="component" value="Unassembled WGS sequence"/>
</dbReference>
<comment type="catalytic activity">
    <reaction evidence="9">
        <text>Release of signal peptides from bacterial membrane prolipoproteins. Hydrolyzes -Xaa-Yaa-Zaa-|-(S,diacylglyceryl)Cys-, in which Xaa is hydrophobic (preferably Leu), and Yaa (Ala or Ser) and Zaa (Gly or Ala) have small, neutral side chains.</text>
        <dbReference type="EC" id="3.4.23.36"/>
    </reaction>
</comment>
<keyword evidence="3 9" id="KW-0645">Protease</keyword>
<feature type="active site" evidence="9">
    <location>
        <position position="149"/>
    </location>
</feature>
<dbReference type="PANTHER" id="PTHR33695:SF1">
    <property type="entry name" value="LIPOPROTEIN SIGNAL PEPTIDASE"/>
    <property type="match status" value="1"/>
</dbReference>
<comment type="subcellular location">
    <subcellularLocation>
        <location evidence="9">Cell membrane</location>
        <topology evidence="9">Multi-pass membrane protein</topology>
    </subcellularLocation>
</comment>
<feature type="active site" evidence="9">
    <location>
        <position position="183"/>
    </location>
</feature>
<dbReference type="Pfam" id="PF01252">
    <property type="entry name" value="Peptidase_A8"/>
    <property type="match status" value="1"/>
</dbReference>
<dbReference type="RefSeq" id="WP_042519434.1">
    <property type="nucleotide sequence ID" value="NZ_DAIPDX010000002.1"/>
</dbReference>
<dbReference type="EMBL" id="JXQK01000061">
    <property type="protein sequence ID" value="KIP61859.1"/>
    <property type="molecule type" value="Genomic_DNA"/>
</dbReference>
<keyword evidence="4 9" id="KW-0812">Transmembrane</keyword>
<keyword evidence="7 9" id="KW-1133">Transmembrane helix</keyword>
<feature type="transmembrane region" description="Helical" evidence="9">
    <location>
        <begin position="67"/>
        <end position="85"/>
    </location>
</feature>
<dbReference type="NCBIfam" id="NF011369">
    <property type="entry name" value="PRK14788.1"/>
    <property type="match status" value="1"/>
</dbReference>
<feature type="transmembrane region" description="Helical" evidence="9">
    <location>
        <begin position="97"/>
        <end position="120"/>
    </location>
</feature>
<evidence type="ECO:0000256" key="10">
    <source>
        <dbReference type="RuleBase" id="RU004181"/>
    </source>
</evidence>
<evidence type="ECO:0000256" key="3">
    <source>
        <dbReference type="ARBA" id="ARBA00022670"/>
    </source>
</evidence>
<keyword evidence="8 9" id="KW-0472">Membrane</keyword>
<evidence type="ECO:0000256" key="7">
    <source>
        <dbReference type="ARBA" id="ARBA00022989"/>
    </source>
</evidence>
<evidence type="ECO:0000256" key="1">
    <source>
        <dbReference type="ARBA" id="ARBA00006139"/>
    </source>
</evidence>
<keyword evidence="6 9" id="KW-0378">Hydrolase</keyword>
<name>A0A0D0I4Q1_9BACT</name>
<evidence type="ECO:0000256" key="4">
    <source>
        <dbReference type="ARBA" id="ARBA00022692"/>
    </source>
</evidence>
<dbReference type="UniPathway" id="UPA00665"/>
<keyword evidence="2 9" id="KW-1003">Cell membrane</keyword>
<proteinExistence type="inferred from homology"/>
<comment type="pathway">
    <text evidence="9">Protein modification; lipoprotein biosynthesis (signal peptide cleavage).</text>
</comment>
<comment type="similarity">
    <text evidence="1 9 10">Belongs to the peptidase A8 family.</text>
</comment>
<gene>
    <name evidence="9" type="primary">lspA</name>
    <name evidence="11" type="ORF">ST44_07995</name>
</gene>
<dbReference type="AlphaFoldDB" id="A0A0D0I4Q1"/>
<sequence length="218" mass="24476">MAFIKVNKKGLLVSVVIILALLIDQIIKIEVKTGMPLGGQIHITDWFYIKFIENNGMAYGMTFINKPVLSVFRIVLISLLGWYICRQVKTGARTFYIIVLGLVFAGALGNLIDCMFYGLVFSGSSPYFTSYLVPFGEGYSGFLTGRVVDMFYFPLIVTTWPEWVPVCGGDEFVFFSPIFNFADSCISVGFVLLVLFCRQELAQLSSDSKKSTRRDEPK</sequence>
<evidence type="ECO:0000313" key="12">
    <source>
        <dbReference type="Proteomes" id="UP000032046"/>
    </source>
</evidence>
<evidence type="ECO:0000256" key="8">
    <source>
        <dbReference type="ARBA" id="ARBA00023136"/>
    </source>
</evidence>
<evidence type="ECO:0000256" key="2">
    <source>
        <dbReference type="ARBA" id="ARBA00022475"/>
    </source>
</evidence>
<dbReference type="EC" id="3.4.23.36" evidence="9"/>
<dbReference type="PANTHER" id="PTHR33695">
    <property type="entry name" value="LIPOPROTEIN SIGNAL PEPTIDASE"/>
    <property type="match status" value="1"/>
</dbReference>
<dbReference type="InterPro" id="IPR001872">
    <property type="entry name" value="Peptidase_A8"/>
</dbReference>
<keyword evidence="5 9" id="KW-0064">Aspartyl protease</keyword>
<comment type="function">
    <text evidence="9">This protein specifically catalyzes the removal of signal peptides from prolipoproteins.</text>
</comment>
<organism evidence="11 12">
    <name type="scientific">Prevotella pectinovora</name>
    <dbReference type="NCBI Taxonomy" id="1602169"/>
    <lineage>
        <taxon>Bacteria</taxon>
        <taxon>Pseudomonadati</taxon>
        <taxon>Bacteroidota</taxon>
        <taxon>Bacteroidia</taxon>
        <taxon>Bacteroidales</taxon>
        <taxon>Prevotellaceae</taxon>
        <taxon>Prevotella</taxon>
    </lineage>
</organism>
<dbReference type="PRINTS" id="PR00781">
    <property type="entry name" value="LIPOSIGPTASE"/>
</dbReference>
<dbReference type="GO" id="GO:0006508">
    <property type="term" value="P:proteolysis"/>
    <property type="evidence" value="ECO:0007669"/>
    <property type="project" value="UniProtKB-KW"/>
</dbReference>
<protein>
    <recommendedName>
        <fullName evidence="9">Lipoprotein signal peptidase</fullName>
        <ecNumber evidence="9">3.4.23.36</ecNumber>
    </recommendedName>
    <alternativeName>
        <fullName evidence="9">Prolipoprotein signal peptidase</fullName>
    </alternativeName>
    <alternativeName>
        <fullName evidence="9">Signal peptidase II</fullName>
        <shortName evidence="9">SPase II</shortName>
    </alternativeName>
</protein>
<keyword evidence="12" id="KW-1185">Reference proteome</keyword>
<evidence type="ECO:0000313" key="11">
    <source>
        <dbReference type="EMBL" id="KIP61859.1"/>
    </source>
</evidence>
<reference evidence="11 12" key="1">
    <citation type="submission" date="2015-01" db="EMBL/GenBank/DDBJ databases">
        <title>Comparative genomics of non-oral Prevotella species.</title>
        <authorList>
            <person name="Accetto T."/>
            <person name="Nograsek B."/>
            <person name="Avgustin G."/>
        </authorList>
    </citation>
    <scope>NUCLEOTIDE SEQUENCE [LARGE SCALE GENOMIC DNA]</scope>
    <source>
        <strain evidence="11 12">P5-119</strain>
    </source>
</reference>
<comment type="caution">
    <text evidence="11">The sequence shown here is derived from an EMBL/GenBank/DDBJ whole genome shotgun (WGS) entry which is preliminary data.</text>
</comment>
<dbReference type="GO" id="GO:0005886">
    <property type="term" value="C:plasma membrane"/>
    <property type="evidence" value="ECO:0007669"/>
    <property type="project" value="UniProtKB-SubCell"/>
</dbReference>